<feature type="compositionally biased region" description="Polar residues" evidence="1">
    <location>
        <begin position="18"/>
        <end position="35"/>
    </location>
</feature>
<reference evidence="2" key="1">
    <citation type="submission" date="2020-07" db="EMBL/GenBank/DDBJ databases">
        <title>Multicomponent nature underlies the extraordinary mechanical properties of spider dragline silk.</title>
        <authorList>
            <person name="Kono N."/>
            <person name="Nakamura H."/>
            <person name="Mori M."/>
            <person name="Yoshida Y."/>
            <person name="Ohtoshi R."/>
            <person name="Malay A.D."/>
            <person name="Moran D.A.P."/>
            <person name="Tomita M."/>
            <person name="Numata K."/>
            <person name="Arakawa K."/>
        </authorList>
    </citation>
    <scope>NUCLEOTIDE SEQUENCE</scope>
</reference>
<evidence type="ECO:0000256" key="1">
    <source>
        <dbReference type="SAM" id="MobiDB-lite"/>
    </source>
</evidence>
<evidence type="ECO:0000313" key="2">
    <source>
        <dbReference type="EMBL" id="GFQ86586.1"/>
    </source>
</evidence>
<organism evidence="2 3">
    <name type="scientific">Trichonephila clavata</name>
    <name type="common">Joro spider</name>
    <name type="synonym">Nephila clavata</name>
    <dbReference type="NCBI Taxonomy" id="2740835"/>
    <lineage>
        <taxon>Eukaryota</taxon>
        <taxon>Metazoa</taxon>
        <taxon>Ecdysozoa</taxon>
        <taxon>Arthropoda</taxon>
        <taxon>Chelicerata</taxon>
        <taxon>Arachnida</taxon>
        <taxon>Araneae</taxon>
        <taxon>Araneomorphae</taxon>
        <taxon>Entelegynae</taxon>
        <taxon>Araneoidea</taxon>
        <taxon>Nephilidae</taxon>
        <taxon>Trichonephila</taxon>
    </lineage>
</organism>
<gene>
    <name evidence="2" type="ORF">TNCT_494171</name>
</gene>
<dbReference type="Proteomes" id="UP000887116">
    <property type="component" value="Unassembled WGS sequence"/>
</dbReference>
<protein>
    <submittedName>
        <fullName evidence="2">Uncharacterized protein</fullName>
    </submittedName>
</protein>
<dbReference type="OrthoDB" id="6416527at2759"/>
<name>A0A8X6KW80_TRICU</name>
<evidence type="ECO:0000313" key="3">
    <source>
        <dbReference type="Proteomes" id="UP000887116"/>
    </source>
</evidence>
<dbReference type="AlphaFoldDB" id="A0A8X6KW80"/>
<dbReference type="EMBL" id="BMAO01003235">
    <property type="protein sequence ID" value="GFQ86586.1"/>
    <property type="molecule type" value="Genomic_DNA"/>
</dbReference>
<proteinExistence type="predicted"/>
<sequence>MYGMVSSHSGARARIKTKSFSPQASTEQPNYSSSKKAPKNFFQRIISFIKDAWYGITEPNGRNYFTQKELWIGLGLCADASTSGVRMPALRNPLHITVIQVDNPLGFHSHHATLPCNVNTPSGKTVR</sequence>
<comment type="caution">
    <text evidence="2">The sequence shown here is derived from an EMBL/GenBank/DDBJ whole genome shotgun (WGS) entry which is preliminary data.</text>
</comment>
<keyword evidence="3" id="KW-1185">Reference proteome</keyword>
<feature type="region of interest" description="Disordered" evidence="1">
    <location>
        <begin position="1"/>
        <end position="35"/>
    </location>
</feature>
<accession>A0A8X6KW80</accession>